<evidence type="ECO:0000313" key="2">
    <source>
        <dbReference type="EMBL" id="CAA9551051.1"/>
    </source>
</evidence>
<feature type="non-terminal residue" evidence="2">
    <location>
        <position position="117"/>
    </location>
</feature>
<accession>A0A6J4UJD4</accession>
<dbReference type="EMBL" id="CADCWL010000035">
    <property type="protein sequence ID" value="CAA9551051.1"/>
    <property type="molecule type" value="Genomic_DNA"/>
</dbReference>
<feature type="non-terminal residue" evidence="2">
    <location>
        <position position="1"/>
    </location>
</feature>
<protein>
    <submittedName>
        <fullName evidence="2">LSU ribosomal protein L17p</fullName>
    </submittedName>
</protein>
<keyword evidence="2" id="KW-0687">Ribonucleoprotein</keyword>
<organism evidence="2">
    <name type="scientific">uncultured Thermomicrobiales bacterium</name>
    <dbReference type="NCBI Taxonomy" id="1645740"/>
    <lineage>
        <taxon>Bacteria</taxon>
        <taxon>Pseudomonadati</taxon>
        <taxon>Thermomicrobiota</taxon>
        <taxon>Thermomicrobia</taxon>
        <taxon>Thermomicrobiales</taxon>
        <taxon>environmental samples</taxon>
    </lineage>
</organism>
<proteinExistence type="predicted"/>
<feature type="compositionally biased region" description="Low complexity" evidence="1">
    <location>
        <begin position="11"/>
        <end position="24"/>
    </location>
</feature>
<evidence type="ECO:0000256" key="1">
    <source>
        <dbReference type="SAM" id="MobiDB-lite"/>
    </source>
</evidence>
<dbReference type="GO" id="GO:0005840">
    <property type="term" value="C:ribosome"/>
    <property type="evidence" value="ECO:0007669"/>
    <property type="project" value="UniProtKB-KW"/>
</dbReference>
<keyword evidence="2" id="KW-0689">Ribosomal protein</keyword>
<feature type="compositionally biased region" description="Basic and acidic residues" evidence="1">
    <location>
        <begin position="28"/>
        <end position="37"/>
    </location>
</feature>
<reference evidence="2" key="1">
    <citation type="submission" date="2020-02" db="EMBL/GenBank/DDBJ databases">
        <authorList>
            <person name="Meier V. D."/>
        </authorList>
    </citation>
    <scope>NUCLEOTIDE SEQUENCE</scope>
    <source>
        <strain evidence="2">AVDCRST_MAG19</strain>
    </source>
</reference>
<feature type="region of interest" description="Disordered" evidence="1">
    <location>
        <begin position="1"/>
        <end position="117"/>
    </location>
</feature>
<gene>
    <name evidence="2" type="ORF">AVDCRST_MAG19-819</name>
</gene>
<sequence length="117" mass="11852">EASEGRPQVRPEPGAAHGAPAPAGDLDDPPRADHDDRGESEDAATGGRKTDHDGAGRLPAPPETGHVTHRSSVGGGEAVRRHRTPLRSGAGGVHADLQARAAPRGCGADGVDRAGRI</sequence>
<dbReference type="AlphaFoldDB" id="A0A6J4UJD4"/>
<name>A0A6J4UJD4_9BACT</name>